<dbReference type="AlphaFoldDB" id="A0A9X3CZR1"/>
<dbReference type="SUPFAM" id="SSF56235">
    <property type="entry name" value="N-terminal nucleophile aminohydrolases (Ntn hydrolases)"/>
    <property type="match status" value="1"/>
</dbReference>
<dbReference type="EC" id="2.3.2.2" evidence="1"/>
<name>A0A9X3CZR1_9FLAO</name>
<keyword evidence="1" id="KW-0808">Transferase</keyword>
<feature type="non-terminal residue" evidence="1">
    <location>
        <position position="1"/>
    </location>
</feature>
<sequence length="64" mass="6782">LPDEVRFEPNGFSETTFNTLQQKGYNIEVGESTIIGKVDAILVLPTGKLEAGADPRGDDAAAGF</sequence>
<keyword evidence="2" id="KW-1185">Reference proteome</keyword>
<protein>
    <submittedName>
        <fullName evidence="1">Gamma-glutamyltransferase</fullName>
        <ecNumber evidence="1">2.3.2.2</ecNumber>
    </submittedName>
</protein>
<dbReference type="Proteomes" id="UP001148482">
    <property type="component" value="Unassembled WGS sequence"/>
</dbReference>
<proteinExistence type="predicted"/>
<dbReference type="InterPro" id="IPR043137">
    <property type="entry name" value="GGT_ssub_C"/>
</dbReference>
<dbReference type="GO" id="GO:0103068">
    <property type="term" value="F:leukotriene C4 gamma-glutamyl transferase activity"/>
    <property type="evidence" value="ECO:0007669"/>
    <property type="project" value="UniProtKB-EC"/>
</dbReference>
<evidence type="ECO:0000313" key="1">
    <source>
        <dbReference type="EMBL" id="MCX2839628.1"/>
    </source>
</evidence>
<comment type="caution">
    <text evidence="1">The sequence shown here is derived from an EMBL/GenBank/DDBJ whole genome shotgun (WGS) entry which is preliminary data.</text>
</comment>
<evidence type="ECO:0000313" key="2">
    <source>
        <dbReference type="Proteomes" id="UP001148482"/>
    </source>
</evidence>
<organism evidence="1 2">
    <name type="scientific">Salinimicrobium profundisediminis</name>
    <dbReference type="NCBI Taxonomy" id="2994553"/>
    <lineage>
        <taxon>Bacteria</taxon>
        <taxon>Pseudomonadati</taxon>
        <taxon>Bacteroidota</taxon>
        <taxon>Flavobacteriia</taxon>
        <taxon>Flavobacteriales</taxon>
        <taxon>Flavobacteriaceae</taxon>
        <taxon>Salinimicrobium</taxon>
    </lineage>
</organism>
<reference evidence="1" key="1">
    <citation type="submission" date="2022-11" db="EMBL/GenBank/DDBJ databases">
        <title>Salinimicrobium profundisediminis sp. nov., isolated from deep-sea sediment of the Mariana Trench.</title>
        <authorList>
            <person name="Fu H."/>
        </authorList>
    </citation>
    <scope>NUCLEOTIDE SEQUENCE</scope>
    <source>
        <strain evidence="1">MT39</strain>
    </source>
</reference>
<dbReference type="Gene3D" id="3.60.20.40">
    <property type="match status" value="1"/>
</dbReference>
<accession>A0A9X3CZR1</accession>
<dbReference type="EMBL" id="JAPJDA010000032">
    <property type="protein sequence ID" value="MCX2839628.1"/>
    <property type="molecule type" value="Genomic_DNA"/>
</dbReference>
<gene>
    <name evidence="1" type="ORF">OQ279_15885</name>
</gene>
<dbReference type="InterPro" id="IPR029055">
    <property type="entry name" value="Ntn_hydrolases_N"/>
</dbReference>
<keyword evidence="1" id="KW-0012">Acyltransferase</keyword>